<evidence type="ECO:0008006" key="4">
    <source>
        <dbReference type="Google" id="ProtNLM"/>
    </source>
</evidence>
<gene>
    <name evidence="2" type="ORF">SAMN05216192_11342</name>
</gene>
<dbReference type="Proteomes" id="UP000199050">
    <property type="component" value="Unassembled WGS sequence"/>
</dbReference>
<feature type="chain" id="PRO_5039519428" description="Lipoprotein" evidence="1">
    <location>
        <begin position="22"/>
        <end position="149"/>
    </location>
</feature>
<feature type="signal peptide" evidence="1">
    <location>
        <begin position="1"/>
        <end position="21"/>
    </location>
</feature>
<protein>
    <recommendedName>
        <fullName evidence="4">Lipoprotein</fullName>
    </recommendedName>
</protein>
<accession>A0A1G8RUG6</accession>
<reference evidence="3" key="1">
    <citation type="submission" date="2016-10" db="EMBL/GenBank/DDBJ databases">
        <authorList>
            <person name="Varghese N."/>
            <person name="Submissions S."/>
        </authorList>
    </citation>
    <scope>NUCLEOTIDE SEQUENCE [LARGE SCALE GENOMIC DNA]</scope>
    <source>
        <strain evidence="3">CGMCC 1.11012</strain>
    </source>
</reference>
<dbReference type="AlphaFoldDB" id="A0A1G8RUG6"/>
<evidence type="ECO:0000313" key="2">
    <source>
        <dbReference type="EMBL" id="SDJ20105.1"/>
    </source>
</evidence>
<sequence>MSDRKPIVPLLVLLAASLSLGGCSGAETAATDSRNFHTLAEERISEPQYLPGDLPIPEGAGITFTEGEFAGGKKSSMLIYETDETMAELGTTYLKYVKQKALESGTQIMDKDNLLISGKAPGSYSYSIIGSSSEAKPGGTEIIVTWVEN</sequence>
<proteinExistence type="predicted"/>
<keyword evidence="1" id="KW-0732">Signal</keyword>
<dbReference type="EMBL" id="FNDX01000013">
    <property type="protein sequence ID" value="SDJ20105.1"/>
    <property type="molecule type" value="Genomic_DNA"/>
</dbReference>
<organism evidence="2 3">
    <name type="scientific">Paenibacillus typhae</name>
    <dbReference type="NCBI Taxonomy" id="1174501"/>
    <lineage>
        <taxon>Bacteria</taxon>
        <taxon>Bacillati</taxon>
        <taxon>Bacillota</taxon>
        <taxon>Bacilli</taxon>
        <taxon>Bacillales</taxon>
        <taxon>Paenibacillaceae</taxon>
        <taxon>Paenibacillus</taxon>
    </lineage>
</organism>
<name>A0A1G8RUG6_9BACL</name>
<evidence type="ECO:0000313" key="3">
    <source>
        <dbReference type="Proteomes" id="UP000199050"/>
    </source>
</evidence>
<dbReference type="OrthoDB" id="2665016at2"/>
<dbReference type="RefSeq" id="WP_090714836.1">
    <property type="nucleotide sequence ID" value="NZ_CBCSKY010000032.1"/>
</dbReference>
<keyword evidence="3" id="KW-1185">Reference proteome</keyword>
<dbReference type="PROSITE" id="PS51257">
    <property type="entry name" value="PROKAR_LIPOPROTEIN"/>
    <property type="match status" value="1"/>
</dbReference>
<evidence type="ECO:0000256" key="1">
    <source>
        <dbReference type="SAM" id="SignalP"/>
    </source>
</evidence>